<gene>
    <name evidence="4" type="ORF">VB854_05625</name>
</gene>
<dbReference type="Pfam" id="PF00440">
    <property type="entry name" value="TetR_N"/>
    <property type="match status" value="1"/>
</dbReference>
<feature type="domain" description="HTH tetR-type" evidence="3">
    <location>
        <begin position="8"/>
        <end position="68"/>
    </location>
</feature>
<dbReference type="PANTHER" id="PTHR43479:SF11">
    <property type="entry name" value="ACREF_ENVCD OPERON REPRESSOR-RELATED"/>
    <property type="match status" value="1"/>
</dbReference>
<dbReference type="PRINTS" id="PR00455">
    <property type="entry name" value="HTHTETR"/>
</dbReference>
<accession>A0ABU5TU55</accession>
<dbReference type="InterPro" id="IPR001647">
    <property type="entry name" value="HTH_TetR"/>
</dbReference>
<reference evidence="4 5" key="1">
    <citation type="submission" date="2023-12" db="EMBL/GenBank/DDBJ databases">
        <title>Baltic Sea Cyanobacteria.</title>
        <authorList>
            <person name="Delbaje E."/>
            <person name="Fewer D.P."/>
            <person name="Shishido T.K."/>
        </authorList>
    </citation>
    <scope>NUCLEOTIDE SEQUENCE [LARGE SCALE GENOMIC DNA]</scope>
    <source>
        <strain evidence="4 5">CCNP 1315</strain>
    </source>
</reference>
<dbReference type="RefSeq" id="WP_323217857.1">
    <property type="nucleotide sequence ID" value="NZ_JAYGHT010000010.1"/>
</dbReference>
<dbReference type="InterPro" id="IPR009057">
    <property type="entry name" value="Homeodomain-like_sf"/>
</dbReference>
<evidence type="ECO:0000256" key="2">
    <source>
        <dbReference type="PROSITE-ProRule" id="PRU00335"/>
    </source>
</evidence>
<dbReference type="PANTHER" id="PTHR43479">
    <property type="entry name" value="ACREF/ENVCD OPERON REPRESSOR-RELATED"/>
    <property type="match status" value="1"/>
</dbReference>
<evidence type="ECO:0000313" key="5">
    <source>
        <dbReference type="Proteomes" id="UP001301728"/>
    </source>
</evidence>
<proteinExistence type="predicted"/>
<dbReference type="EMBL" id="JAYGHT010000010">
    <property type="protein sequence ID" value="MEA5518423.1"/>
    <property type="molecule type" value="Genomic_DNA"/>
</dbReference>
<evidence type="ECO:0000313" key="4">
    <source>
        <dbReference type="EMBL" id="MEA5518423.1"/>
    </source>
</evidence>
<sequence length="193" mass="22479">MPKVVDADQYRKELLYQCFDLFAEKGYANVTTRQISKELGISTGALYHYFPSKESLFEQLVEELGHQDIQVLKGAVVAQKTLLERVKKLGELLLENREYLVKQAAIWMDFYQYRQGEPILANPVFRRIDQQYQQAMAEFLGINDLSKARFVWVLVDGILIDQVATNDPAIFTEQVWFFVEMVTAYFEKYPVSE</sequence>
<evidence type="ECO:0000256" key="1">
    <source>
        <dbReference type="ARBA" id="ARBA00023125"/>
    </source>
</evidence>
<dbReference type="PROSITE" id="PS50977">
    <property type="entry name" value="HTH_TETR_2"/>
    <property type="match status" value="1"/>
</dbReference>
<feature type="DNA-binding region" description="H-T-H motif" evidence="2">
    <location>
        <begin position="31"/>
        <end position="50"/>
    </location>
</feature>
<dbReference type="Proteomes" id="UP001301728">
    <property type="component" value="Unassembled WGS sequence"/>
</dbReference>
<comment type="caution">
    <text evidence="4">The sequence shown here is derived from an EMBL/GenBank/DDBJ whole genome shotgun (WGS) entry which is preliminary data.</text>
</comment>
<organism evidence="4 5">
    <name type="scientific">Limnoraphis robusta CCNP1315</name>
    <dbReference type="NCBI Taxonomy" id="3110306"/>
    <lineage>
        <taxon>Bacteria</taxon>
        <taxon>Bacillati</taxon>
        <taxon>Cyanobacteriota</taxon>
        <taxon>Cyanophyceae</taxon>
        <taxon>Oscillatoriophycideae</taxon>
        <taxon>Oscillatoriales</taxon>
        <taxon>Sirenicapillariaceae</taxon>
        <taxon>Limnoraphis</taxon>
    </lineage>
</organism>
<name>A0ABU5TU55_9CYAN</name>
<protein>
    <submittedName>
        <fullName evidence="4">TetR/AcrR family transcriptional regulator</fullName>
    </submittedName>
</protein>
<dbReference type="Gene3D" id="1.10.357.10">
    <property type="entry name" value="Tetracycline Repressor, domain 2"/>
    <property type="match status" value="1"/>
</dbReference>
<dbReference type="InterPro" id="IPR050624">
    <property type="entry name" value="HTH-type_Tx_Regulator"/>
</dbReference>
<keyword evidence="5" id="KW-1185">Reference proteome</keyword>
<dbReference type="InterPro" id="IPR023772">
    <property type="entry name" value="DNA-bd_HTH_TetR-type_CS"/>
</dbReference>
<dbReference type="SUPFAM" id="SSF46689">
    <property type="entry name" value="Homeodomain-like"/>
    <property type="match status" value="1"/>
</dbReference>
<evidence type="ECO:0000259" key="3">
    <source>
        <dbReference type="PROSITE" id="PS50977"/>
    </source>
</evidence>
<keyword evidence="1 2" id="KW-0238">DNA-binding</keyword>
<dbReference type="PROSITE" id="PS01081">
    <property type="entry name" value="HTH_TETR_1"/>
    <property type="match status" value="1"/>
</dbReference>